<dbReference type="CDD" id="cd05013">
    <property type="entry name" value="SIS_RpiR"/>
    <property type="match status" value="1"/>
</dbReference>
<dbReference type="RefSeq" id="WP_127739237.1">
    <property type="nucleotide sequence ID" value="NZ_CAJCKN010000065.1"/>
</dbReference>
<name>A0A3S2UEN6_9BACI</name>
<feature type="domain" description="HTH rpiR-type" evidence="4">
    <location>
        <begin position="1"/>
        <end position="75"/>
    </location>
</feature>
<proteinExistence type="predicted"/>
<sequence>MLINKMKFMYNLTSQEQYIVNYILKNPSIVFDSTANELAKLTFTSSSTIVRLCKKLGTKGYPDFQLKLALEYKEEDQTKQASISYPNNSMVSGLEIIPEIYEQSFVETRKLINENSLGNIVEILAKAKRIDIYGVDLNYFVAQQASAKWNEVGVMAVAFNSANEHYLTNLTNSDTTVSFVISHTGRNKAMIEIAKKLVKNNMTVIAVTGSRDSLLAKICNETILTYMKDEHFKLSKIYRMMSSLFIFDVLYMSSLKNKPEE</sequence>
<dbReference type="Proteomes" id="UP000288024">
    <property type="component" value="Unassembled WGS sequence"/>
</dbReference>
<accession>A0A3S2UEN6</accession>
<evidence type="ECO:0000313" key="7">
    <source>
        <dbReference type="Proteomes" id="UP000288024"/>
    </source>
</evidence>
<evidence type="ECO:0000313" key="6">
    <source>
        <dbReference type="EMBL" id="RVT60765.1"/>
    </source>
</evidence>
<protein>
    <submittedName>
        <fullName evidence="6">MurR/RpiR family transcriptional regulator</fullName>
    </submittedName>
</protein>
<evidence type="ECO:0000259" key="4">
    <source>
        <dbReference type="PROSITE" id="PS51071"/>
    </source>
</evidence>
<keyword evidence="7" id="KW-1185">Reference proteome</keyword>
<dbReference type="InterPro" id="IPR035472">
    <property type="entry name" value="RpiR-like_SIS"/>
</dbReference>
<dbReference type="Pfam" id="PF01418">
    <property type="entry name" value="HTH_6"/>
    <property type="match status" value="1"/>
</dbReference>
<dbReference type="GO" id="GO:0097367">
    <property type="term" value="F:carbohydrate derivative binding"/>
    <property type="evidence" value="ECO:0007669"/>
    <property type="project" value="InterPro"/>
</dbReference>
<comment type="caution">
    <text evidence="6">The sequence shown here is derived from an EMBL/GenBank/DDBJ whole genome shotgun (WGS) entry which is preliminary data.</text>
</comment>
<dbReference type="PANTHER" id="PTHR30514:SF1">
    <property type="entry name" value="HTH-TYPE TRANSCRIPTIONAL REGULATOR HEXR-RELATED"/>
    <property type="match status" value="1"/>
</dbReference>
<dbReference type="InterPro" id="IPR036388">
    <property type="entry name" value="WH-like_DNA-bd_sf"/>
</dbReference>
<dbReference type="GO" id="GO:1901135">
    <property type="term" value="P:carbohydrate derivative metabolic process"/>
    <property type="evidence" value="ECO:0007669"/>
    <property type="project" value="InterPro"/>
</dbReference>
<dbReference type="AlphaFoldDB" id="A0A3S2UEN6"/>
<keyword evidence="2" id="KW-0238">DNA-binding</keyword>
<dbReference type="PROSITE" id="PS51464">
    <property type="entry name" value="SIS"/>
    <property type="match status" value="1"/>
</dbReference>
<dbReference type="GO" id="GO:0003700">
    <property type="term" value="F:DNA-binding transcription factor activity"/>
    <property type="evidence" value="ECO:0007669"/>
    <property type="project" value="InterPro"/>
</dbReference>
<dbReference type="InterPro" id="IPR046348">
    <property type="entry name" value="SIS_dom_sf"/>
</dbReference>
<dbReference type="Gene3D" id="1.10.10.10">
    <property type="entry name" value="Winged helix-like DNA-binding domain superfamily/Winged helix DNA-binding domain"/>
    <property type="match status" value="1"/>
</dbReference>
<dbReference type="Pfam" id="PF01380">
    <property type="entry name" value="SIS"/>
    <property type="match status" value="1"/>
</dbReference>
<keyword evidence="3" id="KW-0804">Transcription</keyword>
<dbReference type="SUPFAM" id="SSF46689">
    <property type="entry name" value="Homeodomain-like"/>
    <property type="match status" value="1"/>
</dbReference>
<dbReference type="PROSITE" id="PS51071">
    <property type="entry name" value="HTH_RPIR"/>
    <property type="match status" value="1"/>
</dbReference>
<dbReference type="InterPro" id="IPR000281">
    <property type="entry name" value="HTH_RpiR"/>
</dbReference>
<evidence type="ECO:0000256" key="3">
    <source>
        <dbReference type="ARBA" id="ARBA00023163"/>
    </source>
</evidence>
<reference evidence="6 7" key="1">
    <citation type="submission" date="2019-01" db="EMBL/GenBank/DDBJ databases">
        <title>Bacillus sp. M5HDSG1-1, whole genome shotgun sequence.</title>
        <authorList>
            <person name="Tuo L."/>
        </authorList>
    </citation>
    <scope>NUCLEOTIDE SEQUENCE [LARGE SCALE GENOMIC DNA]</scope>
    <source>
        <strain evidence="6 7">M5HDSG1-1</strain>
    </source>
</reference>
<dbReference type="SUPFAM" id="SSF53697">
    <property type="entry name" value="SIS domain"/>
    <property type="match status" value="1"/>
</dbReference>
<dbReference type="InterPro" id="IPR001347">
    <property type="entry name" value="SIS_dom"/>
</dbReference>
<dbReference type="EMBL" id="RZTZ01000006">
    <property type="protein sequence ID" value="RVT60765.1"/>
    <property type="molecule type" value="Genomic_DNA"/>
</dbReference>
<dbReference type="PANTHER" id="PTHR30514">
    <property type="entry name" value="GLUCOKINASE"/>
    <property type="match status" value="1"/>
</dbReference>
<dbReference type="InterPro" id="IPR009057">
    <property type="entry name" value="Homeodomain-like_sf"/>
</dbReference>
<feature type="domain" description="SIS" evidence="5">
    <location>
        <begin position="120"/>
        <end position="252"/>
    </location>
</feature>
<evidence type="ECO:0000256" key="1">
    <source>
        <dbReference type="ARBA" id="ARBA00023015"/>
    </source>
</evidence>
<gene>
    <name evidence="6" type="ORF">EM808_16090</name>
</gene>
<evidence type="ECO:0000256" key="2">
    <source>
        <dbReference type="ARBA" id="ARBA00023125"/>
    </source>
</evidence>
<organism evidence="6 7">
    <name type="scientific">Niallia taxi</name>
    <dbReference type="NCBI Taxonomy" id="2499688"/>
    <lineage>
        <taxon>Bacteria</taxon>
        <taxon>Bacillati</taxon>
        <taxon>Bacillota</taxon>
        <taxon>Bacilli</taxon>
        <taxon>Bacillales</taxon>
        <taxon>Bacillaceae</taxon>
        <taxon>Niallia</taxon>
    </lineage>
</organism>
<dbReference type="GO" id="GO:0003677">
    <property type="term" value="F:DNA binding"/>
    <property type="evidence" value="ECO:0007669"/>
    <property type="project" value="UniProtKB-KW"/>
</dbReference>
<dbReference type="InterPro" id="IPR047640">
    <property type="entry name" value="RpiR-like"/>
</dbReference>
<keyword evidence="1" id="KW-0805">Transcription regulation</keyword>
<evidence type="ECO:0000259" key="5">
    <source>
        <dbReference type="PROSITE" id="PS51464"/>
    </source>
</evidence>
<dbReference type="GeneID" id="87618551"/>
<dbReference type="Gene3D" id="3.40.50.10490">
    <property type="entry name" value="Glucose-6-phosphate isomerase like protein, domain 1"/>
    <property type="match status" value="1"/>
</dbReference>